<protein>
    <submittedName>
        <fullName evidence="1">Uncharacterized protein</fullName>
    </submittedName>
</protein>
<dbReference type="HOGENOM" id="CLU_1778257_0_0_1"/>
<reference evidence="2" key="2">
    <citation type="submission" date="2015-01" db="EMBL/GenBank/DDBJ databases">
        <title>Evolutionary Origins and Diversification of the Mycorrhizal Mutualists.</title>
        <authorList>
            <consortium name="DOE Joint Genome Institute"/>
            <consortium name="Mycorrhizal Genomics Consortium"/>
            <person name="Kohler A."/>
            <person name="Kuo A."/>
            <person name="Nagy L.G."/>
            <person name="Floudas D."/>
            <person name="Copeland A."/>
            <person name="Barry K.W."/>
            <person name="Cichocki N."/>
            <person name="Veneault-Fourrey C."/>
            <person name="LaButti K."/>
            <person name="Lindquist E.A."/>
            <person name="Lipzen A."/>
            <person name="Lundell T."/>
            <person name="Morin E."/>
            <person name="Murat C."/>
            <person name="Riley R."/>
            <person name="Ohm R."/>
            <person name="Sun H."/>
            <person name="Tunlid A."/>
            <person name="Henrissat B."/>
            <person name="Grigoriev I.V."/>
            <person name="Hibbett D.S."/>
            <person name="Martin F."/>
        </authorList>
    </citation>
    <scope>NUCLEOTIDE SEQUENCE [LARGE SCALE GENOMIC DNA]</scope>
    <source>
        <strain evidence="2">Marx 270</strain>
    </source>
</reference>
<dbReference type="AlphaFoldDB" id="A0A0C3PUX9"/>
<gene>
    <name evidence="1" type="ORF">M404DRAFT_710473</name>
</gene>
<dbReference type="EMBL" id="KN831947">
    <property type="protein sequence ID" value="KIO13066.1"/>
    <property type="molecule type" value="Genomic_DNA"/>
</dbReference>
<evidence type="ECO:0000313" key="1">
    <source>
        <dbReference type="EMBL" id="KIO13066.1"/>
    </source>
</evidence>
<evidence type="ECO:0000313" key="2">
    <source>
        <dbReference type="Proteomes" id="UP000054217"/>
    </source>
</evidence>
<reference evidence="1 2" key="1">
    <citation type="submission" date="2014-04" db="EMBL/GenBank/DDBJ databases">
        <authorList>
            <consortium name="DOE Joint Genome Institute"/>
            <person name="Kuo A."/>
            <person name="Kohler A."/>
            <person name="Costa M.D."/>
            <person name="Nagy L.G."/>
            <person name="Floudas D."/>
            <person name="Copeland A."/>
            <person name="Barry K.W."/>
            <person name="Cichocki N."/>
            <person name="Veneault-Fourrey C."/>
            <person name="LaButti K."/>
            <person name="Lindquist E.A."/>
            <person name="Lipzen A."/>
            <person name="Lundell T."/>
            <person name="Morin E."/>
            <person name="Murat C."/>
            <person name="Sun H."/>
            <person name="Tunlid A."/>
            <person name="Henrissat B."/>
            <person name="Grigoriev I.V."/>
            <person name="Hibbett D.S."/>
            <person name="Martin F."/>
            <person name="Nordberg H.P."/>
            <person name="Cantor M.N."/>
            <person name="Hua S.X."/>
        </authorList>
    </citation>
    <scope>NUCLEOTIDE SEQUENCE [LARGE SCALE GENOMIC DNA]</scope>
    <source>
        <strain evidence="1 2">Marx 270</strain>
    </source>
</reference>
<keyword evidence="2" id="KW-1185">Reference proteome</keyword>
<accession>A0A0C3PUX9</accession>
<sequence>MQPAIERPLETDSNLLCADSHCHSGSELGDAHPRSVGVIMHIPGEVSCAYIYLCGPLTCRMNRSCPVMAESAPSVPLHRCLFSALRSKEFHMASTLPGSYCRSALSSTPQAICLKLLLLERTTLQVGASAVTVRGSMQAPPRPMSA</sequence>
<dbReference type="Proteomes" id="UP000054217">
    <property type="component" value="Unassembled WGS sequence"/>
</dbReference>
<dbReference type="InParanoid" id="A0A0C3PUX9"/>
<name>A0A0C3PUX9_PISTI</name>
<proteinExistence type="predicted"/>
<organism evidence="1 2">
    <name type="scientific">Pisolithus tinctorius Marx 270</name>
    <dbReference type="NCBI Taxonomy" id="870435"/>
    <lineage>
        <taxon>Eukaryota</taxon>
        <taxon>Fungi</taxon>
        <taxon>Dikarya</taxon>
        <taxon>Basidiomycota</taxon>
        <taxon>Agaricomycotina</taxon>
        <taxon>Agaricomycetes</taxon>
        <taxon>Agaricomycetidae</taxon>
        <taxon>Boletales</taxon>
        <taxon>Sclerodermatineae</taxon>
        <taxon>Pisolithaceae</taxon>
        <taxon>Pisolithus</taxon>
    </lineage>
</organism>